<keyword evidence="6" id="KW-0378">Hydrolase</keyword>
<evidence type="ECO:0000256" key="3">
    <source>
        <dbReference type="ARBA" id="ARBA00022670"/>
    </source>
</evidence>
<dbReference type="KEGG" id="ddu:GF1_26270"/>
<dbReference type="GO" id="GO:0046872">
    <property type="term" value="F:metal ion binding"/>
    <property type="evidence" value="ECO:0007669"/>
    <property type="project" value="UniProtKB-KW"/>
</dbReference>
<feature type="repeat" description="TPR" evidence="11">
    <location>
        <begin position="478"/>
        <end position="511"/>
    </location>
</feature>
<keyword evidence="5" id="KW-0479">Metal-binding</keyword>
<feature type="transmembrane region" description="Helical" evidence="12">
    <location>
        <begin position="333"/>
        <end position="354"/>
    </location>
</feature>
<keyword evidence="2" id="KW-1003">Cell membrane</keyword>
<evidence type="ECO:0000256" key="10">
    <source>
        <dbReference type="ARBA" id="ARBA00023136"/>
    </source>
</evidence>
<evidence type="ECO:0000256" key="9">
    <source>
        <dbReference type="ARBA" id="ARBA00023049"/>
    </source>
</evidence>
<accession>A0A915UAS0</accession>
<dbReference type="Gene3D" id="1.25.40.10">
    <property type="entry name" value="Tetratricopeptide repeat domain"/>
    <property type="match status" value="1"/>
</dbReference>
<dbReference type="InterPro" id="IPR001915">
    <property type="entry name" value="Peptidase_M48"/>
</dbReference>
<dbReference type="Proteomes" id="UP001063350">
    <property type="component" value="Chromosome"/>
</dbReference>
<feature type="transmembrane region" description="Helical" evidence="12">
    <location>
        <begin position="428"/>
        <end position="446"/>
    </location>
</feature>
<dbReference type="Gene3D" id="3.30.2010.10">
    <property type="entry name" value="Metalloproteases ('zincins'), catalytic domain"/>
    <property type="match status" value="1"/>
</dbReference>
<evidence type="ECO:0000256" key="1">
    <source>
        <dbReference type="ARBA" id="ARBA00001947"/>
    </source>
</evidence>
<dbReference type="GO" id="GO:0004222">
    <property type="term" value="F:metalloendopeptidase activity"/>
    <property type="evidence" value="ECO:0007669"/>
    <property type="project" value="InterPro"/>
</dbReference>
<feature type="transmembrane region" description="Helical" evidence="12">
    <location>
        <begin position="101"/>
        <end position="120"/>
    </location>
</feature>
<dbReference type="InterPro" id="IPR050083">
    <property type="entry name" value="HtpX_protease"/>
</dbReference>
<proteinExistence type="predicted"/>
<evidence type="ECO:0000259" key="13">
    <source>
        <dbReference type="Pfam" id="PF01435"/>
    </source>
</evidence>
<name>A0A915UAS0_9BACT</name>
<sequence>MIYNNLIYFLVVIFVFSTDTAPKEPLLAPAYGTMVLGGLLVLFSQIAGRLYRRARFGSASAYFSAERRLSILAVLFFLVAVYVVDLKYYLRFLSLGGRLPVLENLGGLAVFFVFLSLMWLKARPAYEAVFQRRYTPAGFVVSNIKANLPIVLPWLVLSLVFDLLSSLPLPRFQQVLTSPWGDLILFTAFVVFLAVFFPPLVRWLWNCRPMPDSPLRREIERFCRQQDFKAEILYWPLFEGQVLTAGIMGIVPRFRYLLVTPALLAALDPEELESVLAHEIGHVKRMHLVLYIYLFLGFSLLAGALARVLPYLVLGWDFFYLTVERLHVSPDTLLALFSGGLILLLMIVYFRFIFGFFIRNFERQADLYVFRAQGTSWPLIRSFEKIATLSGNIRDEKSWHHFGIGERIDFLQRCEQDRSLIHRHDRKVWLGMAAYTLIVLSCVVAVRQVDLDKLAAGNETRYMEAVLEQKLRQEPKNSVWLLLLGDLMQEKKMERKAINAYERALKLDPLNGDVANNLAWLLLTASDPALRDPIRALTLARTAATLKQQGYILDTLATAYWANNLKEEAILTELKALKLDPENRRYYLAQIRKFKESTWDRQDF</sequence>
<dbReference type="PROSITE" id="PS50005">
    <property type="entry name" value="TPR"/>
    <property type="match status" value="1"/>
</dbReference>
<dbReference type="PANTHER" id="PTHR43221">
    <property type="entry name" value="PROTEASE HTPX"/>
    <property type="match status" value="1"/>
</dbReference>
<dbReference type="EMBL" id="AP024233">
    <property type="protein sequence ID" value="BCO10251.1"/>
    <property type="molecule type" value="Genomic_DNA"/>
</dbReference>
<dbReference type="CDD" id="cd07345">
    <property type="entry name" value="M48A_Ste24p-like"/>
    <property type="match status" value="1"/>
</dbReference>
<dbReference type="InterPro" id="IPR019734">
    <property type="entry name" value="TPR_rpt"/>
</dbReference>
<evidence type="ECO:0000256" key="4">
    <source>
        <dbReference type="ARBA" id="ARBA00022692"/>
    </source>
</evidence>
<keyword evidence="4 12" id="KW-0812">Transmembrane</keyword>
<evidence type="ECO:0000256" key="12">
    <source>
        <dbReference type="SAM" id="Phobius"/>
    </source>
</evidence>
<feature type="transmembrane region" description="Helical" evidence="12">
    <location>
        <begin position="288"/>
        <end position="313"/>
    </location>
</feature>
<reference evidence="14" key="1">
    <citation type="submission" date="2020-12" db="EMBL/GenBank/DDBJ databases">
        <title>Desulfobium dissulfuricans gen. nov., sp. nov., a novel mesophilic, sulfate-reducing bacterium isolated from a deep-sea hydrothermal vent.</title>
        <authorList>
            <person name="Hashimoto Y."/>
            <person name="Tame A."/>
            <person name="Sawayama S."/>
            <person name="Miyazaki J."/>
            <person name="Takai K."/>
            <person name="Nakagawa S."/>
        </authorList>
    </citation>
    <scope>NUCLEOTIDE SEQUENCE</scope>
    <source>
        <strain evidence="14">GF1</strain>
    </source>
</reference>
<keyword evidence="10 12" id="KW-0472">Membrane</keyword>
<organism evidence="14 15">
    <name type="scientific">Desulfolithobacter dissulfuricans</name>
    <dbReference type="NCBI Taxonomy" id="2795293"/>
    <lineage>
        <taxon>Bacteria</taxon>
        <taxon>Pseudomonadati</taxon>
        <taxon>Thermodesulfobacteriota</taxon>
        <taxon>Desulfobulbia</taxon>
        <taxon>Desulfobulbales</taxon>
        <taxon>Desulfobulbaceae</taxon>
        <taxon>Desulfolithobacter</taxon>
    </lineage>
</organism>
<keyword evidence="15" id="KW-1185">Reference proteome</keyword>
<protein>
    <recommendedName>
        <fullName evidence="13">Peptidase M48 domain-containing protein</fullName>
    </recommendedName>
</protein>
<dbReference type="GO" id="GO:0006508">
    <property type="term" value="P:proteolysis"/>
    <property type="evidence" value="ECO:0007669"/>
    <property type="project" value="UniProtKB-KW"/>
</dbReference>
<gene>
    <name evidence="14" type="ORF">GF1_26270</name>
</gene>
<feature type="transmembrane region" description="Helical" evidence="12">
    <location>
        <begin position="183"/>
        <end position="205"/>
    </location>
</feature>
<evidence type="ECO:0000313" key="15">
    <source>
        <dbReference type="Proteomes" id="UP001063350"/>
    </source>
</evidence>
<feature type="domain" description="Peptidase M48" evidence="13">
    <location>
        <begin position="214"/>
        <end position="371"/>
    </location>
</feature>
<evidence type="ECO:0000256" key="7">
    <source>
        <dbReference type="ARBA" id="ARBA00022833"/>
    </source>
</evidence>
<evidence type="ECO:0000256" key="11">
    <source>
        <dbReference type="PROSITE-ProRule" id="PRU00339"/>
    </source>
</evidence>
<evidence type="ECO:0000256" key="6">
    <source>
        <dbReference type="ARBA" id="ARBA00022801"/>
    </source>
</evidence>
<feature type="transmembrane region" description="Helical" evidence="12">
    <location>
        <begin position="30"/>
        <end position="48"/>
    </location>
</feature>
<dbReference type="AlphaFoldDB" id="A0A915UAS0"/>
<keyword evidence="11" id="KW-0802">TPR repeat</keyword>
<keyword evidence="3" id="KW-0645">Protease</keyword>
<evidence type="ECO:0000256" key="5">
    <source>
        <dbReference type="ARBA" id="ARBA00022723"/>
    </source>
</evidence>
<dbReference type="RefSeq" id="WP_267926986.1">
    <property type="nucleotide sequence ID" value="NZ_AP024233.1"/>
</dbReference>
<feature type="transmembrane region" description="Helical" evidence="12">
    <location>
        <begin position="140"/>
        <end position="163"/>
    </location>
</feature>
<evidence type="ECO:0000256" key="2">
    <source>
        <dbReference type="ARBA" id="ARBA00022475"/>
    </source>
</evidence>
<feature type="transmembrane region" description="Helical" evidence="12">
    <location>
        <begin position="69"/>
        <end position="89"/>
    </location>
</feature>
<dbReference type="InterPro" id="IPR011990">
    <property type="entry name" value="TPR-like_helical_dom_sf"/>
</dbReference>
<dbReference type="Pfam" id="PF01435">
    <property type="entry name" value="Peptidase_M48"/>
    <property type="match status" value="1"/>
</dbReference>
<dbReference type="PANTHER" id="PTHR43221:SF2">
    <property type="entry name" value="PROTEASE HTPX HOMOLOG"/>
    <property type="match status" value="1"/>
</dbReference>
<keyword evidence="9" id="KW-0482">Metalloprotease</keyword>
<comment type="cofactor">
    <cofactor evidence="1">
        <name>Zn(2+)</name>
        <dbReference type="ChEBI" id="CHEBI:29105"/>
    </cofactor>
</comment>
<dbReference type="SMART" id="SM00028">
    <property type="entry name" value="TPR"/>
    <property type="match status" value="2"/>
</dbReference>
<evidence type="ECO:0000256" key="8">
    <source>
        <dbReference type="ARBA" id="ARBA00022989"/>
    </source>
</evidence>
<evidence type="ECO:0000313" key="14">
    <source>
        <dbReference type="EMBL" id="BCO10251.1"/>
    </source>
</evidence>
<keyword evidence="7" id="KW-0862">Zinc</keyword>
<dbReference type="SUPFAM" id="SSF48452">
    <property type="entry name" value="TPR-like"/>
    <property type="match status" value="1"/>
</dbReference>
<keyword evidence="8 12" id="KW-1133">Transmembrane helix</keyword>